<dbReference type="GO" id="GO:0000027">
    <property type="term" value="P:ribosomal large subunit assembly"/>
    <property type="evidence" value="ECO:0007669"/>
    <property type="project" value="TreeGrafter"/>
</dbReference>
<keyword evidence="3" id="KW-0378">Hydrolase</keyword>
<dbReference type="CDD" id="cd06137">
    <property type="entry name" value="DEDDh_RNase"/>
    <property type="match status" value="1"/>
</dbReference>
<dbReference type="GO" id="GO:0004527">
    <property type="term" value="F:exonuclease activity"/>
    <property type="evidence" value="ECO:0007669"/>
    <property type="project" value="UniProtKB-KW"/>
</dbReference>
<reference evidence="7 8" key="1">
    <citation type="journal article" date="2018" name="BMC Genomics">
        <title>Comparative genome analyses reveal sequence features reflecting distinct modes of host-adaptation between dicot and monocot powdery mildew.</title>
        <authorList>
            <person name="Wu Y."/>
            <person name="Ma X."/>
            <person name="Pan Z."/>
            <person name="Kale S.D."/>
            <person name="Song Y."/>
            <person name="King H."/>
            <person name="Zhang Q."/>
            <person name="Presley C."/>
            <person name="Deng X."/>
            <person name="Wei C.I."/>
            <person name="Xiao S."/>
        </authorList>
    </citation>
    <scope>NUCLEOTIDE SEQUENCE [LARGE SCALE GENOMIC DNA]</scope>
    <source>
        <strain evidence="7">UMSG1</strain>
    </source>
</reference>
<keyword evidence="1" id="KW-0698">rRNA processing</keyword>
<organism evidence="7 8">
    <name type="scientific">Golovinomyces cichoracearum</name>
    <dbReference type="NCBI Taxonomy" id="62708"/>
    <lineage>
        <taxon>Eukaryota</taxon>
        <taxon>Fungi</taxon>
        <taxon>Dikarya</taxon>
        <taxon>Ascomycota</taxon>
        <taxon>Pezizomycotina</taxon>
        <taxon>Leotiomycetes</taxon>
        <taxon>Erysiphales</taxon>
        <taxon>Erysiphaceae</taxon>
        <taxon>Golovinomyces</taxon>
    </lineage>
</organism>
<dbReference type="GO" id="GO:0006364">
    <property type="term" value="P:rRNA processing"/>
    <property type="evidence" value="ECO:0007669"/>
    <property type="project" value="UniProtKB-KW"/>
</dbReference>
<dbReference type="PANTHER" id="PTHR12801">
    <property type="entry name" value="RNA EXONUCLEASE REXO1 / RECO3 FAMILY MEMBER-RELATED"/>
    <property type="match status" value="1"/>
</dbReference>
<gene>
    <name evidence="7" type="ORF">GcM1_228029</name>
</gene>
<evidence type="ECO:0000313" key="7">
    <source>
        <dbReference type="EMBL" id="RKF76268.1"/>
    </source>
</evidence>
<evidence type="ECO:0000256" key="4">
    <source>
        <dbReference type="ARBA" id="ARBA00022839"/>
    </source>
</evidence>
<accession>A0A420INX7</accession>
<dbReference type="Gene3D" id="3.30.420.10">
    <property type="entry name" value="Ribonuclease H-like superfamily/Ribonuclease H"/>
    <property type="match status" value="1"/>
</dbReference>
<dbReference type="GO" id="GO:0003676">
    <property type="term" value="F:nucleic acid binding"/>
    <property type="evidence" value="ECO:0007669"/>
    <property type="project" value="InterPro"/>
</dbReference>
<evidence type="ECO:0000256" key="5">
    <source>
        <dbReference type="ARBA" id="ARBA00025599"/>
    </source>
</evidence>
<evidence type="ECO:0000259" key="6">
    <source>
        <dbReference type="SMART" id="SM00479"/>
    </source>
</evidence>
<protein>
    <submittedName>
        <fullName evidence="7">RNA exonuclease 3</fullName>
    </submittedName>
</protein>
<evidence type="ECO:0000256" key="3">
    <source>
        <dbReference type="ARBA" id="ARBA00022801"/>
    </source>
</evidence>
<dbReference type="SUPFAM" id="SSF53098">
    <property type="entry name" value="Ribonuclease H-like"/>
    <property type="match status" value="1"/>
</dbReference>
<dbReference type="Proteomes" id="UP000285326">
    <property type="component" value="Unassembled WGS sequence"/>
</dbReference>
<dbReference type="EMBL" id="MCBS01022868">
    <property type="protein sequence ID" value="RKF76268.1"/>
    <property type="molecule type" value="Genomic_DNA"/>
</dbReference>
<dbReference type="InterPro" id="IPR036397">
    <property type="entry name" value="RNaseH_sf"/>
</dbReference>
<dbReference type="InterPro" id="IPR047021">
    <property type="entry name" value="REXO1/3/4-like"/>
</dbReference>
<evidence type="ECO:0000313" key="8">
    <source>
        <dbReference type="Proteomes" id="UP000285326"/>
    </source>
</evidence>
<comment type="function">
    <text evidence="5">Exoribonuclease involved in ribosome biosynthesis. Involved in the processing of ITS1, the internal transcribed spacer localized between the 18S and 5.8S rRNAs.</text>
</comment>
<comment type="caution">
    <text evidence="7">The sequence shown here is derived from an EMBL/GenBank/DDBJ whole genome shotgun (WGS) entry which is preliminary data.</text>
</comment>
<proteinExistence type="predicted"/>
<keyword evidence="4 7" id="KW-0269">Exonuclease</keyword>
<evidence type="ECO:0000256" key="2">
    <source>
        <dbReference type="ARBA" id="ARBA00022722"/>
    </source>
</evidence>
<feature type="domain" description="Exonuclease" evidence="6">
    <location>
        <begin position="192"/>
        <end position="402"/>
    </location>
</feature>
<evidence type="ECO:0000256" key="1">
    <source>
        <dbReference type="ARBA" id="ARBA00022552"/>
    </source>
</evidence>
<dbReference type="SMART" id="SM00479">
    <property type="entry name" value="EXOIII"/>
    <property type="match status" value="1"/>
</dbReference>
<dbReference type="InterPro" id="IPR013520">
    <property type="entry name" value="Ribonucl_H"/>
</dbReference>
<name>A0A420INX7_9PEZI</name>
<dbReference type="GO" id="GO:0005634">
    <property type="term" value="C:nucleus"/>
    <property type="evidence" value="ECO:0007669"/>
    <property type="project" value="TreeGrafter"/>
</dbReference>
<dbReference type="AlphaFoldDB" id="A0A420INX7"/>
<keyword evidence="2" id="KW-0540">Nuclease</keyword>
<sequence>MTARSISSVTKNPLPKIKLSPDYLERLCSFIQPKDVLEKNGYILNQLSKKDLERKKRCAQCGKHILKPVFKKQKDEISANNQKFLKSASPSPVDQNIGDLISELEIKNGPQSTEPIDIKKKGGEKKKPVMHCTFHSGGLRKQFWDCCGNHKFNKGCQESEYHLPRYYMQGELEKFWKYYPTPPVSKDTEPRTAVAIDCEMGINVNGESELLRISAIDYFSSEVLLNILVYPDEEMGDYHTRYSGVSHKQMQTAFRKRQCLLGRKAAREAMWKFVGPQTILIGHSANNDLSALRWIHTRVIDTMLVDLLIFNEQRRLAEANKTKDENNLDSITEIDSTKNSLAVQARHSKPKKLSGTGRLSLKQLAKSRLGKDIQQGRVGHDSLEDAIATRDLAHWNVVVRGAQGTISP</sequence>
<dbReference type="InterPro" id="IPR012337">
    <property type="entry name" value="RNaseH-like_sf"/>
</dbReference>
<dbReference type="PANTHER" id="PTHR12801:SF45">
    <property type="entry name" value="RNA EXONUCLEASE 4"/>
    <property type="match status" value="1"/>
</dbReference>